<feature type="region of interest" description="Disordered" evidence="1">
    <location>
        <begin position="731"/>
        <end position="760"/>
    </location>
</feature>
<dbReference type="GO" id="GO:0046856">
    <property type="term" value="P:phosphatidylinositol dephosphorylation"/>
    <property type="evidence" value="ECO:0007669"/>
    <property type="project" value="InterPro"/>
</dbReference>
<dbReference type="InterPro" id="IPR000300">
    <property type="entry name" value="IPPc"/>
</dbReference>
<dbReference type="PANTHER" id="PTHR11200:SF275">
    <property type="entry name" value="LD06095P"/>
    <property type="match status" value="1"/>
</dbReference>
<evidence type="ECO:0000256" key="1">
    <source>
        <dbReference type="SAM" id="MobiDB-lite"/>
    </source>
</evidence>
<evidence type="ECO:0000259" key="2">
    <source>
        <dbReference type="SMART" id="SM00128"/>
    </source>
</evidence>
<feature type="region of interest" description="Disordered" evidence="1">
    <location>
        <begin position="1"/>
        <end position="79"/>
    </location>
</feature>
<dbReference type="OrthoDB" id="405996at2759"/>
<proteinExistence type="predicted"/>
<dbReference type="SUPFAM" id="SSF56219">
    <property type="entry name" value="DNase I-like"/>
    <property type="match status" value="1"/>
</dbReference>
<protein>
    <recommendedName>
        <fullName evidence="2">Inositol polyphosphate-related phosphatase domain-containing protein</fullName>
    </recommendedName>
</protein>
<feature type="region of interest" description="Disordered" evidence="1">
    <location>
        <begin position="779"/>
        <end position="801"/>
    </location>
</feature>
<feature type="region of interest" description="Disordered" evidence="1">
    <location>
        <begin position="162"/>
        <end position="201"/>
    </location>
</feature>
<dbReference type="AlphaFoldDB" id="A0A8H5BRQ5"/>
<feature type="compositionally biased region" description="Polar residues" evidence="1">
    <location>
        <begin position="779"/>
        <end position="791"/>
    </location>
</feature>
<dbReference type="InterPro" id="IPR036691">
    <property type="entry name" value="Endo/exonu/phosph_ase_sf"/>
</dbReference>
<name>A0A8H5BRQ5_9AGAR</name>
<accession>A0A8H5BRQ5</accession>
<sequence>MSGRVAMPSKSASLVPPARADKEQGQPQSVLDRLQRLFPHSPRPTPSTPTSAAATRPGDDMLHESPTHSSNPLLPTSGPVDPKFLKIRLLTWNMHDSLPKGDLEELLGKVPVYSRPTVPSGAFPALPNDENHSYHLVVVAGQECPTPSGIPMGLAASFKILDKDRDKSRDSDKENERPHRNDDRQSISTDSDESDTPSGWTSMVEDWLCNNAAANSRNASPTITDVGPPKPLMRHKSSKDVRKGPYQLLIKERLMGIYLAIYVHRDLKPLVGGMSKSAVTAGLIGGRVGNKGGVGISLNIDGTTFLFLNAHLAAHEGKMHHRLANLAKIKAELQVDDFLSINDPRKDAEDLTNRFDFTFLCGDLNFRLNISRLHADWLIARQDYAQALEFDQLRLLMKEGNLPGFHEGPIDFPPTFKYDVLRPVRRPKRASTKRLLIGDSSERILEVDDPTHIEVEEPEDEMDYGSMLSSSMTSMNSRRGTEPGGLEYESDFYVSPSPEQRLESARSTSVAAMGVKKARLKILSLLSPSLTSTDRMSKGRRQSDSLAPPPSPFSPLMTSSPSPVASRDSSEPVKKRPPPMVLHARSLDTQRNSLEELAIEDRGVYDSSSKKRVPSWCDRVLWKTTITAPKLPFVPLRTGFSPGSEGIDTGRSRGRRNTFFFRASTPRTPLSAATATPATAKMMPVDEHRTILDSHPAEHPYHSITSPGSTTHNAFVPRYLQALPRRVHTALSPPATAPLSYDRQPPSRRATDGVESPLSAERPQSALWRFLPSFFSPTHTQATATPDTATLPSPPARPAKGEVKCLTYNTLDDRQMRRLEGRSDHRPVVGTYIVYI</sequence>
<evidence type="ECO:0000313" key="4">
    <source>
        <dbReference type="Proteomes" id="UP000567179"/>
    </source>
</evidence>
<dbReference type="EMBL" id="JAACJJ010000014">
    <property type="protein sequence ID" value="KAF5327112.1"/>
    <property type="molecule type" value="Genomic_DNA"/>
</dbReference>
<dbReference type="GO" id="GO:0004439">
    <property type="term" value="F:phosphatidylinositol-4,5-bisphosphate 5-phosphatase activity"/>
    <property type="evidence" value="ECO:0007669"/>
    <property type="project" value="TreeGrafter"/>
</dbReference>
<dbReference type="SMART" id="SM00128">
    <property type="entry name" value="IPPc"/>
    <property type="match status" value="1"/>
</dbReference>
<evidence type="ECO:0000313" key="3">
    <source>
        <dbReference type="EMBL" id="KAF5327112.1"/>
    </source>
</evidence>
<dbReference type="Gene3D" id="3.60.10.10">
    <property type="entry name" value="Endonuclease/exonuclease/phosphatase"/>
    <property type="match status" value="2"/>
</dbReference>
<comment type="caution">
    <text evidence="3">The sequence shown here is derived from an EMBL/GenBank/DDBJ whole genome shotgun (WGS) entry which is preliminary data.</text>
</comment>
<feature type="region of interest" description="Disordered" evidence="1">
    <location>
        <begin position="218"/>
        <end position="238"/>
    </location>
</feature>
<dbReference type="Proteomes" id="UP000567179">
    <property type="component" value="Unassembled WGS sequence"/>
</dbReference>
<feature type="compositionally biased region" description="Basic and acidic residues" evidence="1">
    <location>
        <begin position="57"/>
        <end position="66"/>
    </location>
</feature>
<dbReference type="PANTHER" id="PTHR11200">
    <property type="entry name" value="INOSITOL 5-PHOSPHATASE"/>
    <property type="match status" value="1"/>
</dbReference>
<feature type="compositionally biased region" description="Low complexity" evidence="1">
    <location>
        <begin position="466"/>
        <end position="477"/>
    </location>
</feature>
<feature type="domain" description="Inositol polyphosphate-related phosphatase" evidence="2">
    <location>
        <begin position="191"/>
        <end position="459"/>
    </location>
</feature>
<dbReference type="Pfam" id="PF22669">
    <property type="entry name" value="Exo_endo_phos2"/>
    <property type="match status" value="1"/>
</dbReference>
<dbReference type="InterPro" id="IPR046985">
    <property type="entry name" value="IP5"/>
</dbReference>
<organism evidence="3 4">
    <name type="scientific">Psilocybe cf. subviscida</name>
    <dbReference type="NCBI Taxonomy" id="2480587"/>
    <lineage>
        <taxon>Eukaryota</taxon>
        <taxon>Fungi</taxon>
        <taxon>Dikarya</taxon>
        <taxon>Basidiomycota</taxon>
        <taxon>Agaricomycotina</taxon>
        <taxon>Agaricomycetes</taxon>
        <taxon>Agaricomycetidae</taxon>
        <taxon>Agaricales</taxon>
        <taxon>Agaricineae</taxon>
        <taxon>Strophariaceae</taxon>
        <taxon>Psilocybe</taxon>
    </lineage>
</organism>
<keyword evidence="4" id="KW-1185">Reference proteome</keyword>
<feature type="region of interest" description="Disordered" evidence="1">
    <location>
        <begin position="453"/>
        <end position="492"/>
    </location>
</feature>
<feature type="region of interest" description="Disordered" evidence="1">
    <location>
        <begin position="531"/>
        <end position="583"/>
    </location>
</feature>
<gene>
    <name evidence="3" type="ORF">D9619_004523</name>
</gene>
<reference evidence="3 4" key="1">
    <citation type="journal article" date="2020" name="ISME J.">
        <title>Uncovering the hidden diversity of litter-decomposition mechanisms in mushroom-forming fungi.</title>
        <authorList>
            <person name="Floudas D."/>
            <person name="Bentzer J."/>
            <person name="Ahren D."/>
            <person name="Johansson T."/>
            <person name="Persson P."/>
            <person name="Tunlid A."/>
        </authorList>
    </citation>
    <scope>NUCLEOTIDE SEQUENCE [LARGE SCALE GENOMIC DNA]</scope>
    <source>
        <strain evidence="3 4">CBS 101986</strain>
    </source>
</reference>
<feature type="compositionally biased region" description="Low complexity" evidence="1">
    <location>
        <begin position="554"/>
        <end position="567"/>
    </location>
</feature>
<feature type="compositionally biased region" description="Basic and acidic residues" evidence="1">
    <location>
        <begin position="162"/>
        <end position="185"/>
    </location>
</feature>